<proteinExistence type="inferred from homology"/>
<dbReference type="CDD" id="cd05401">
    <property type="entry name" value="NT_GlnE_GlnD_like"/>
    <property type="match status" value="2"/>
</dbReference>
<evidence type="ECO:0000256" key="5">
    <source>
        <dbReference type="ARBA" id="ARBA00022842"/>
    </source>
</evidence>
<dbReference type="InterPro" id="IPR005190">
    <property type="entry name" value="GlnE_rpt_dom"/>
</dbReference>
<feature type="domain" description="Glutamate-ammonia ligase adenylyltransferase repeated" evidence="8">
    <location>
        <begin position="524"/>
        <end position="765"/>
    </location>
</feature>
<dbReference type="RefSeq" id="WP_130558433.1">
    <property type="nucleotide sequence ID" value="NZ_AP028947.1"/>
</dbReference>
<dbReference type="GO" id="GO:0008882">
    <property type="term" value="F:[glutamate-ammonia-ligase] adenylyltransferase activity"/>
    <property type="evidence" value="ECO:0007669"/>
    <property type="project" value="UniProtKB-UniRule"/>
</dbReference>
<keyword evidence="3 7" id="KW-0547">Nucleotide-binding</keyword>
<comment type="cofactor">
    <cofactor evidence="7">
        <name>Mg(2+)</name>
        <dbReference type="ChEBI" id="CHEBI:18420"/>
    </cofactor>
</comment>
<gene>
    <name evidence="7 10" type="primary">glnE</name>
    <name evidence="10" type="ORF">RGQ30_05540</name>
</gene>
<evidence type="ECO:0000259" key="8">
    <source>
        <dbReference type="Pfam" id="PF03710"/>
    </source>
</evidence>
<dbReference type="EC" id="2.7.7.42" evidence="7"/>
<feature type="region of interest" description="Adenylyl removase" evidence="7">
    <location>
        <begin position="1"/>
        <end position="423"/>
    </location>
</feature>
<feature type="domain" description="Glutamate-ammonia ligase adenylyltransferase repeated" evidence="8">
    <location>
        <begin position="31"/>
        <end position="245"/>
    </location>
</feature>
<protein>
    <recommendedName>
        <fullName evidence="7">Bifunctional glutamine synthetase adenylyltransferase/adenylyl-removing enzyme</fullName>
    </recommendedName>
    <alternativeName>
        <fullName evidence="7">ATP:glutamine synthetase adenylyltransferase</fullName>
    </alternativeName>
    <alternativeName>
        <fullName evidence="7">ATase</fullName>
    </alternativeName>
    <domain>
        <recommendedName>
            <fullName evidence="7">Glutamine synthetase adenylyl-L-tyrosine phosphorylase</fullName>
            <ecNumber evidence="7">2.7.7.89</ecNumber>
        </recommendedName>
        <alternativeName>
            <fullName evidence="7">Adenylyl removase</fullName>
            <shortName evidence="7">AR</shortName>
            <shortName evidence="7">AT-N</shortName>
        </alternativeName>
    </domain>
    <domain>
        <recommendedName>
            <fullName evidence="7">Glutamine synthetase adenylyl transferase</fullName>
            <ecNumber evidence="7">2.7.7.42</ecNumber>
        </recommendedName>
        <alternativeName>
            <fullName evidence="7">Adenylyl transferase</fullName>
            <shortName evidence="7">AT</shortName>
            <shortName evidence="7">AT-C</shortName>
        </alternativeName>
    </domain>
</protein>
<dbReference type="HAMAP" id="MF_00802">
    <property type="entry name" value="GlnE"/>
    <property type="match status" value="1"/>
</dbReference>
<evidence type="ECO:0000256" key="2">
    <source>
        <dbReference type="ARBA" id="ARBA00022695"/>
    </source>
</evidence>
<keyword evidence="10" id="KW-0436">Ligase</keyword>
<dbReference type="SUPFAM" id="SSF81301">
    <property type="entry name" value="Nucleotidyltransferase"/>
    <property type="match status" value="2"/>
</dbReference>
<dbReference type="Gene3D" id="3.30.460.10">
    <property type="entry name" value="Beta Polymerase, domain 2"/>
    <property type="match status" value="2"/>
</dbReference>
<accession>A0AA86IXM2</accession>
<dbReference type="GO" id="GO:0005524">
    <property type="term" value="F:ATP binding"/>
    <property type="evidence" value="ECO:0007669"/>
    <property type="project" value="UniProtKB-UniRule"/>
</dbReference>
<dbReference type="InterPro" id="IPR023057">
    <property type="entry name" value="GlnE"/>
</dbReference>
<dbReference type="Pfam" id="PF03710">
    <property type="entry name" value="GlnE"/>
    <property type="match status" value="2"/>
</dbReference>
<name>A0AA86IXM2_9BURK</name>
<dbReference type="Proteomes" id="UP001329151">
    <property type="component" value="Chromosome"/>
</dbReference>
<keyword evidence="6 7" id="KW-0511">Multifunctional enzyme</keyword>
<dbReference type="Pfam" id="PF08335">
    <property type="entry name" value="GlnD_UR_UTase"/>
    <property type="match status" value="2"/>
</dbReference>
<evidence type="ECO:0000313" key="11">
    <source>
        <dbReference type="Proteomes" id="UP001329151"/>
    </source>
</evidence>
<feature type="region of interest" description="Adenylyl transferase" evidence="7">
    <location>
        <begin position="426"/>
        <end position="908"/>
    </location>
</feature>
<comment type="function">
    <text evidence="7">Involved in the regulation of glutamine synthetase GlnA, a key enzyme in the process to assimilate ammonia. When cellular nitrogen levels are high, the C-terminal adenylyl transferase (AT) inactivates GlnA by covalent transfer of an adenylyl group from ATP to specific tyrosine residue of GlnA, thus reducing its activity. Conversely, when nitrogen levels are low, the N-terminal adenylyl removase (AR) activates GlnA by removing the adenylyl group by phosphorolysis, increasing its activity. The regulatory region of GlnE binds the signal transduction protein PII (GlnB) which indicates the nitrogen status of the cell.</text>
</comment>
<keyword evidence="11" id="KW-1185">Reference proteome</keyword>
<keyword evidence="2 7" id="KW-0548">Nucleotidyltransferase</keyword>
<evidence type="ECO:0000256" key="3">
    <source>
        <dbReference type="ARBA" id="ARBA00022741"/>
    </source>
</evidence>
<evidence type="ECO:0000259" key="9">
    <source>
        <dbReference type="Pfam" id="PF08335"/>
    </source>
</evidence>
<dbReference type="FunFam" id="1.20.120.330:FF:000005">
    <property type="entry name" value="Bifunctional glutamine synthetase adenylyltransferase/adenylyl-removing enzyme"/>
    <property type="match status" value="1"/>
</dbReference>
<dbReference type="SUPFAM" id="SSF81593">
    <property type="entry name" value="Nucleotidyltransferase substrate binding subunit/domain"/>
    <property type="match status" value="2"/>
</dbReference>
<dbReference type="PANTHER" id="PTHR30621">
    <property type="entry name" value="GLUTAMINE SYNTHETASE ADENYLYLTRANSFERASE"/>
    <property type="match status" value="1"/>
</dbReference>
<comment type="catalytic activity">
    <reaction evidence="7">
        <text>[glutamine synthetase]-L-tyrosine + ATP = [glutamine synthetase]-O(4)-(5'-adenylyl)-L-tyrosine + diphosphate</text>
        <dbReference type="Rhea" id="RHEA:18589"/>
        <dbReference type="Rhea" id="RHEA-COMP:10660"/>
        <dbReference type="Rhea" id="RHEA-COMP:10661"/>
        <dbReference type="ChEBI" id="CHEBI:30616"/>
        <dbReference type="ChEBI" id="CHEBI:33019"/>
        <dbReference type="ChEBI" id="CHEBI:46858"/>
        <dbReference type="ChEBI" id="CHEBI:83624"/>
        <dbReference type="EC" id="2.7.7.42"/>
    </reaction>
</comment>
<reference evidence="10 11" key="1">
    <citation type="submission" date="2023-10" db="EMBL/GenBank/DDBJ databases">
        <title>Complete Genome Sequence of Limnobacter thiooxidans CS-K2T, Isolated from freshwater lake sediments in Bavaria, Germany.</title>
        <authorList>
            <person name="Naruki M."/>
            <person name="Watanabe A."/>
            <person name="Warashina T."/>
            <person name="Morita T."/>
            <person name="Arakawa K."/>
        </authorList>
    </citation>
    <scope>NUCLEOTIDE SEQUENCE [LARGE SCALE GENOMIC DNA]</scope>
    <source>
        <strain evidence="10 11">CS-K2</strain>
    </source>
</reference>
<dbReference type="AlphaFoldDB" id="A0AA86IXM2"/>
<feature type="domain" description="PII-uridylyltransferase/Glutamine-synthetase adenylyltransferase" evidence="9">
    <location>
        <begin position="787"/>
        <end position="878"/>
    </location>
</feature>
<feature type="domain" description="PII-uridylyltransferase/Glutamine-synthetase adenylyltransferase" evidence="9">
    <location>
        <begin position="278"/>
        <end position="419"/>
    </location>
</feature>
<dbReference type="GO" id="GO:0000820">
    <property type="term" value="P:regulation of glutamine family amino acid metabolic process"/>
    <property type="evidence" value="ECO:0007669"/>
    <property type="project" value="UniProtKB-UniRule"/>
</dbReference>
<evidence type="ECO:0000256" key="4">
    <source>
        <dbReference type="ARBA" id="ARBA00022840"/>
    </source>
</evidence>
<keyword evidence="1 7" id="KW-0808">Transferase</keyword>
<dbReference type="GO" id="GO:0016874">
    <property type="term" value="F:ligase activity"/>
    <property type="evidence" value="ECO:0007669"/>
    <property type="project" value="UniProtKB-KW"/>
</dbReference>
<dbReference type="GO" id="GO:0005829">
    <property type="term" value="C:cytosol"/>
    <property type="evidence" value="ECO:0007669"/>
    <property type="project" value="TreeGrafter"/>
</dbReference>
<dbReference type="GO" id="GO:0000287">
    <property type="term" value="F:magnesium ion binding"/>
    <property type="evidence" value="ECO:0007669"/>
    <property type="project" value="UniProtKB-UniRule"/>
</dbReference>
<dbReference type="EC" id="2.7.7.89" evidence="7"/>
<dbReference type="NCBIfam" id="NF008292">
    <property type="entry name" value="PRK11072.1"/>
    <property type="match status" value="1"/>
</dbReference>
<dbReference type="InterPro" id="IPR043519">
    <property type="entry name" value="NT_sf"/>
</dbReference>
<keyword evidence="5 7" id="KW-0460">Magnesium</keyword>
<dbReference type="EMBL" id="AP028947">
    <property type="protein sequence ID" value="BET25053.1"/>
    <property type="molecule type" value="Genomic_DNA"/>
</dbReference>
<dbReference type="PANTHER" id="PTHR30621:SF0">
    <property type="entry name" value="BIFUNCTIONAL GLUTAMINE SYNTHETASE ADENYLYLTRANSFERASE_ADENYLYL-REMOVING ENZYME"/>
    <property type="match status" value="1"/>
</dbReference>
<organism evidence="10 11">
    <name type="scientific">Limnobacter thiooxidans</name>
    <dbReference type="NCBI Taxonomy" id="131080"/>
    <lineage>
        <taxon>Bacteria</taxon>
        <taxon>Pseudomonadati</taxon>
        <taxon>Pseudomonadota</taxon>
        <taxon>Betaproteobacteria</taxon>
        <taxon>Burkholderiales</taxon>
        <taxon>Burkholderiaceae</taxon>
        <taxon>Limnobacter</taxon>
    </lineage>
</organism>
<dbReference type="Gene3D" id="1.20.120.330">
    <property type="entry name" value="Nucleotidyltransferases domain 2"/>
    <property type="match status" value="2"/>
</dbReference>
<comment type="similarity">
    <text evidence="7">Belongs to the GlnE family.</text>
</comment>
<evidence type="ECO:0000256" key="7">
    <source>
        <dbReference type="HAMAP-Rule" id="MF_00802"/>
    </source>
</evidence>
<evidence type="ECO:0000256" key="6">
    <source>
        <dbReference type="ARBA" id="ARBA00023268"/>
    </source>
</evidence>
<sequence>MNDPLDFYHPVWPTHSEYAKRWLNRFPQWDTDQFDGEHLLTCIDNWLEKSRELTDEKALMAELRLVRQRSMIEIMRRDLQGKVDLFEVTEALSFLADAAVQIGLKLSHRLQAERFGEPARGDCLMVVGMGKLGGLELNASSDIDLIFLYNEDADTLGGPTGKTQSHAEFFTQVGKRLIKIISEVTDEGFVFRVDMRLRPNGDSGPLVVSQDMLEEYFVVQGREWERYAWIKARVVNWAVDPEQDAAFQQSLDNLNNIVRPFVFRKYLDFGSIRALRALHVQIRSEVSKRENQHPGSVHVKLGRGGIREIEFTAQAFQLIRGGREPKLQLRRTVDVLEVCLELGLITQEDHDKLVTAYRFLRNLEHRLQYVDDAQTHRLPASPTEVLRIARSMGFQDPGNFVKALNRHMDYVASHFDVVFGDKQEDEETPSLELPWADSLTQGFSNPQAAQDRYQHLIESSRYQALPTAHRERVDRLMPTLLAAAGASSAPDSCWRHCCDLIETVSRRGAYLSLLDEYPIARMRVSRMLAASPWAANFLIRHPLLLDELLDSRTLLTPPNLDEWKQQLREMLDQAKMPDGQPDLERQMDLIREQHHAQLFRILAQDLENLLTVEHVSDLLSALADCTLDLILVQAWDQLPKRHRAQPRFAVVAYGKHGGKELGYSSDLDLIFLFEDSDDRAPDLYAQLAKRMNRWLTTQTAAGTLFETDFRLRPNGEAGLLVSSVASFEDYQRREGGVGAWFWEHQALTRARFCVGDAEIGKKFENLREEILQLPRNWDDVKKEVLDMRHKMLEGHPNHTELFDVKHDLGGMVDVEFMVQALVLGHSHFYPELTQNKGNIALLKKAGELGLLPANLANYVADAYRQLRAKQHALRLAGHDKSRTSDPAMMVLRKPIRTLWATLLGEEST</sequence>
<dbReference type="GO" id="GO:0047388">
    <property type="term" value="F:[glutamine synthetase]-adenylyl-L-tyrosine phosphorylase activity"/>
    <property type="evidence" value="ECO:0007669"/>
    <property type="project" value="UniProtKB-EC"/>
</dbReference>
<evidence type="ECO:0000313" key="10">
    <source>
        <dbReference type="EMBL" id="BET25053.1"/>
    </source>
</evidence>
<evidence type="ECO:0000256" key="1">
    <source>
        <dbReference type="ARBA" id="ARBA00022679"/>
    </source>
</evidence>
<dbReference type="Gene3D" id="1.20.120.1510">
    <property type="match status" value="1"/>
</dbReference>
<dbReference type="InterPro" id="IPR013546">
    <property type="entry name" value="PII_UdlTrfase/GS_AdlTrfase"/>
</dbReference>
<keyword evidence="4 7" id="KW-0067">ATP-binding</keyword>
<dbReference type="KEGG" id="lto:RGQ30_05540"/>
<comment type="catalytic activity">
    <reaction evidence="7">
        <text>[glutamine synthetase]-O(4)-(5'-adenylyl)-L-tyrosine + phosphate = [glutamine synthetase]-L-tyrosine + ADP</text>
        <dbReference type="Rhea" id="RHEA:43716"/>
        <dbReference type="Rhea" id="RHEA-COMP:10660"/>
        <dbReference type="Rhea" id="RHEA-COMP:10661"/>
        <dbReference type="ChEBI" id="CHEBI:43474"/>
        <dbReference type="ChEBI" id="CHEBI:46858"/>
        <dbReference type="ChEBI" id="CHEBI:83624"/>
        <dbReference type="ChEBI" id="CHEBI:456216"/>
        <dbReference type="EC" id="2.7.7.89"/>
    </reaction>
</comment>